<dbReference type="EMBL" id="LT907988">
    <property type="protein sequence ID" value="SOE51728.1"/>
    <property type="molecule type" value="Genomic_DNA"/>
</dbReference>
<dbReference type="InterPro" id="IPR002818">
    <property type="entry name" value="DJ-1/PfpI"/>
</dbReference>
<evidence type="ECO:0000256" key="2">
    <source>
        <dbReference type="ARBA" id="ARBA00023163"/>
    </source>
</evidence>
<evidence type="ECO:0000313" key="5">
    <source>
        <dbReference type="EMBL" id="SOE51728.1"/>
    </source>
</evidence>
<dbReference type="Pfam" id="PF12833">
    <property type="entry name" value="HTH_18"/>
    <property type="match status" value="1"/>
</dbReference>
<evidence type="ECO:0000313" key="6">
    <source>
        <dbReference type="Proteomes" id="UP000078558"/>
    </source>
</evidence>
<evidence type="ECO:0000313" key="4">
    <source>
        <dbReference type="EMBL" id="SBT24030.1"/>
    </source>
</evidence>
<dbReference type="AlphaFoldDB" id="A0A1C3JXS2"/>
<dbReference type="InterPro" id="IPR052158">
    <property type="entry name" value="INH-QAR"/>
</dbReference>
<proteinExistence type="predicted"/>
<gene>
    <name evidence="4" type="ORF">ODI_03449</name>
    <name evidence="5" type="ORF">ODI_R3651</name>
</gene>
<keyword evidence="4" id="KW-0238">DNA-binding</keyword>
<dbReference type="InterPro" id="IPR029062">
    <property type="entry name" value="Class_I_gatase-like"/>
</dbReference>
<dbReference type="PANTHER" id="PTHR43130:SF3">
    <property type="entry name" value="HTH-TYPE TRANSCRIPTIONAL REGULATOR RV1931C"/>
    <property type="match status" value="1"/>
</dbReference>
<protein>
    <submittedName>
        <fullName evidence="4">Transcriptional regulator containing an amidase domain and an AraC-type DNA-binding HTH domain</fullName>
    </submittedName>
</protein>
<keyword evidence="2" id="KW-0804">Transcription</keyword>
<dbReference type="Gene3D" id="3.40.50.880">
    <property type="match status" value="1"/>
</dbReference>
<dbReference type="STRING" id="1851544.ODI_03449"/>
<dbReference type="SMART" id="SM00342">
    <property type="entry name" value="HTH_ARAC"/>
    <property type="match status" value="1"/>
</dbReference>
<reference evidence="5 6" key="2">
    <citation type="submission" date="2017-08" db="EMBL/GenBank/DDBJ databases">
        <authorList>
            <person name="de Groot N.N."/>
        </authorList>
    </citation>
    <scope>NUCLEOTIDE SEQUENCE [LARGE SCALE GENOMIC DNA]</scope>
    <source>
        <strain evidence="5">Orrdi1</strain>
    </source>
</reference>
<dbReference type="PANTHER" id="PTHR43130">
    <property type="entry name" value="ARAC-FAMILY TRANSCRIPTIONAL REGULATOR"/>
    <property type="match status" value="1"/>
</dbReference>
<name>A0A1C3JXS2_9BURK</name>
<accession>A0A1C3JXS2</accession>
<dbReference type="InterPro" id="IPR009057">
    <property type="entry name" value="Homeodomain-like_sf"/>
</dbReference>
<dbReference type="CDD" id="cd03137">
    <property type="entry name" value="GATase1_AraC_1"/>
    <property type="match status" value="1"/>
</dbReference>
<keyword evidence="1" id="KW-0805">Transcription regulation</keyword>
<dbReference type="Gene3D" id="1.10.10.60">
    <property type="entry name" value="Homeodomain-like"/>
    <property type="match status" value="1"/>
</dbReference>
<dbReference type="Proteomes" id="UP000078558">
    <property type="component" value="Chromosome I"/>
</dbReference>
<feature type="domain" description="HTH araC/xylS-type" evidence="3">
    <location>
        <begin position="209"/>
        <end position="310"/>
    </location>
</feature>
<keyword evidence="6" id="KW-1185">Reference proteome</keyword>
<evidence type="ECO:0000256" key="1">
    <source>
        <dbReference type="ARBA" id="ARBA00023015"/>
    </source>
</evidence>
<dbReference type="Pfam" id="PF01965">
    <property type="entry name" value="DJ-1_PfpI"/>
    <property type="match status" value="1"/>
</dbReference>
<dbReference type="EMBL" id="FLRC01000005">
    <property type="protein sequence ID" value="SBT24030.1"/>
    <property type="molecule type" value="Genomic_DNA"/>
</dbReference>
<reference evidence="4 6" key="1">
    <citation type="submission" date="2016-06" db="EMBL/GenBank/DDBJ databases">
        <authorList>
            <person name="Kjaerup R.B."/>
            <person name="Dalgaard T.S."/>
            <person name="Juul-Madsen H.R."/>
        </authorList>
    </citation>
    <scope>NUCLEOTIDE SEQUENCE [LARGE SCALE GENOMIC DNA]</scope>
    <source>
        <strain evidence="4">Orrdi1</strain>
    </source>
</reference>
<dbReference type="SUPFAM" id="SSF52317">
    <property type="entry name" value="Class I glutamine amidotransferase-like"/>
    <property type="match status" value="1"/>
</dbReference>
<dbReference type="GO" id="GO:0003700">
    <property type="term" value="F:DNA-binding transcription factor activity"/>
    <property type="evidence" value="ECO:0007669"/>
    <property type="project" value="InterPro"/>
</dbReference>
<dbReference type="InterPro" id="IPR018060">
    <property type="entry name" value="HTH_AraC"/>
</dbReference>
<dbReference type="GO" id="GO:0043565">
    <property type="term" value="F:sequence-specific DNA binding"/>
    <property type="evidence" value="ECO:0007669"/>
    <property type="project" value="InterPro"/>
</dbReference>
<dbReference type="PROSITE" id="PS01124">
    <property type="entry name" value="HTH_ARAC_FAMILY_2"/>
    <property type="match status" value="1"/>
</dbReference>
<evidence type="ECO:0000259" key="3">
    <source>
        <dbReference type="PROSITE" id="PS01124"/>
    </source>
</evidence>
<organism evidence="4 6">
    <name type="scientific">Orrella dioscoreae</name>
    <dbReference type="NCBI Taxonomy" id="1851544"/>
    <lineage>
        <taxon>Bacteria</taxon>
        <taxon>Pseudomonadati</taxon>
        <taxon>Pseudomonadota</taxon>
        <taxon>Betaproteobacteria</taxon>
        <taxon>Burkholderiales</taxon>
        <taxon>Alcaligenaceae</taxon>
        <taxon>Orrella</taxon>
    </lineage>
</organism>
<sequence>MVLLLVFPGFQAIDLAGPLQAFATAAEEGGPLYRIRVASLPGGAIRGTGPLDILSEPLAALDGEIDTLIVPGGPGVEAAAADPAHVAAVAALAATSRRVCSVCTGAFLLAAAGLLDGRQACTHWRAAATLAARHPRVRVNPEPIYLRDDNVYTSAGVSAGIDLALALIDEDAGAACAGEVARRLVVHVRRPGGQSQYSDVLRMQNAGVATFATLLADIAARPGLAWRTQDMAQASGQSLRSFYRKFVDATGERPAAAVERIRVECAGALLGSTSLGLKDVARRSGFASEQGMRRAFVRVSGRLPSAVRRPGDS</sequence>
<dbReference type="SUPFAM" id="SSF46689">
    <property type="entry name" value="Homeodomain-like"/>
    <property type="match status" value="1"/>
</dbReference>
<dbReference type="KEGG" id="odi:ODI_R3651"/>